<comment type="caution">
    <text evidence="1">The sequence shown here is derived from an EMBL/GenBank/DDBJ whole genome shotgun (WGS) entry which is preliminary data.</text>
</comment>
<sequence>MGGVEPVIHVHARDSMGNSVGIVVVPISELVPLEVWDVWYAMDDGSDEMDEKPPEETPKMHLLLQSVPLEAATQETKQSRDVRAQDFLLRALQQLNAALEAKARLSYVITFAQESASQACTA</sequence>
<proteinExistence type="predicted"/>
<name>A0A812UGV0_9DINO</name>
<dbReference type="AlphaFoldDB" id="A0A812UGV0"/>
<keyword evidence="2" id="KW-1185">Reference proteome</keyword>
<gene>
    <name evidence="1" type="ORF">SNAT2548_LOCUS32764</name>
</gene>
<dbReference type="Proteomes" id="UP000604046">
    <property type="component" value="Unassembled WGS sequence"/>
</dbReference>
<evidence type="ECO:0000313" key="2">
    <source>
        <dbReference type="Proteomes" id="UP000604046"/>
    </source>
</evidence>
<reference evidence="1" key="1">
    <citation type="submission" date="2021-02" db="EMBL/GenBank/DDBJ databases">
        <authorList>
            <person name="Dougan E. K."/>
            <person name="Rhodes N."/>
            <person name="Thang M."/>
            <person name="Chan C."/>
        </authorList>
    </citation>
    <scope>NUCLEOTIDE SEQUENCE</scope>
</reference>
<protein>
    <submittedName>
        <fullName evidence="1">Uncharacterized protein</fullName>
    </submittedName>
</protein>
<organism evidence="1 2">
    <name type="scientific">Symbiodinium natans</name>
    <dbReference type="NCBI Taxonomy" id="878477"/>
    <lineage>
        <taxon>Eukaryota</taxon>
        <taxon>Sar</taxon>
        <taxon>Alveolata</taxon>
        <taxon>Dinophyceae</taxon>
        <taxon>Suessiales</taxon>
        <taxon>Symbiodiniaceae</taxon>
        <taxon>Symbiodinium</taxon>
    </lineage>
</organism>
<accession>A0A812UGV0</accession>
<dbReference type="EMBL" id="CAJNDS010002724">
    <property type="protein sequence ID" value="CAE7574352.1"/>
    <property type="molecule type" value="Genomic_DNA"/>
</dbReference>
<evidence type="ECO:0000313" key="1">
    <source>
        <dbReference type="EMBL" id="CAE7574352.1"/>
    </source>
</evidence>